<proteinExistence type="inferred from homology"/>
<evidence type="ECO:0000256" key="1">
    <source>
        <dbReference type="PROSITE-ProRule" id="PRU00285"/>
    </source>
</evidence>
<gene>
    <name evidence="4" type="ORF">JF888_02900</name>
</gene>
<dbReference type="EMBL" id="JAEKNQ010000013">
    <property type="protein sequence ID" value="MBJ7602133.1"/>
    <property type="molecule type" value="Genomic_DNA"/>
</dbReference>
<evidence type="ECO:0000256" key="2">
    <source>
        <dbReference type="RuleBase" id="RU003616"/>
    </source>
</evidence>
<feature type="domain" description="SHSP" evidence="3">
    <location>
        <begin position="3"/>
        <end position="112"/>
    </location>
</feature>
<evidence type="ECO:0000313" key="4">
    <source>
        <dbReference type="EMBL" id="MBJ7602133.1"/>
    </source>
</evidence>
<dbReference type="AlphaFoldDB" id="A0A934NCJ1"/>
<name>A0A934NCJ1_9BACT</name>
<sequence>MPTPNSNQRPPVNVYAASGQLSVALPIPGAHADHTHVTVAADRLRVLAECKYSQDQQHFLQREWQVGAFELDLELPQLVDPERSRAVLNLGVLTVMAPISNEGQGERQVPVE</sequence>
<dbReference type="Proteomes" id="UP000620075">
    <property type="component" value="Unassembled WGS sequence"/>
</dbReference>
<comment type="similarity">
    <text evidence="1 2">Belongs to the small heat shock protein (HSP20) family.</text>
</comment>
<dbReference type="Gene3D" id="2.60.40.790">
    <property type="match status" value="1"/>
</dbReference>
<dbReference type="SUPFAM" id="SSF49764">
    <property type="entry name" value="HSP20-like chaperones"/>
    <property type="match status" value="1"/>
</dbReference>
<organism evidence="4 5">
    <name type="scientific">Candidatus Dormiibacter inghamiae</name>
    <dbReference type="NCBI Taxonomy" id="3127013"/>
    <lineage>
        <taxon>Bacteria</taxon>
        <taxon>Bacillati</taxon>
        <taxon>Candidatus Dormiibacterota</taxon>
        <taxon>Candidatus Dormibacteria</taxon>
        <taxon>Candidatus Dormibacterales</taxon>
        <taxon>Candidatus Dormibacteraceae</taxon>
        <taxon>Candidatus Dormiibacter</taxon>
    </lineage>
</organism>
<dbReference type="InterPro" id="IPR008978">
    <property type="entry name" value="HSP20-like_chaperone"/>
</dbReference>
<dbReference type="InterPro" id="IPR002068">
    <property type="entry name" value="A-crystallin/Hsp20_dom"/>
</dbReference>
<dbReference type="Pfam" id="PF00011">
    <property type="entry name" value="HSP20"/>
    <property type="match status" value="1"/>
</dbReference>
<accession>A0A934NCJ1</accession>
<evidence type="ECO:0000259" key="3">
    <source>
        <dbReference type="PROSITE" id="PS01031"/>
    </source>
</evidence>
<comment type="caution">
    <text evidence="4">The sequence shown here is derived from an EMBL/GenBank/DDBJ whole genome shotgun (WGS) entry which is preliminary data.</text>
</comment>
<dbReference type="PROSITE" id="PS01031">
    <property type="entry name" value="SHSP"/>
    <property type="match status" value="1"/>
</dbReference>
<dbReference type="RefSeq" id="WP_338176527.1">
    <property type="nucleotide sequence ID" value="NZ_JAEKNQ010000013.1"/>
</dbReference>
<protein>
    <submittedName>
        <fullName evidence="4">Hsp20/alpha crystallin family protein</fullName>
    </submittedName>
</protein>
<reference evidence="4 5" key="1">
    <citation type="submission" date="2020-10" db="EMBL/GenBank/DDBJ databases">
        <title>Ca. Dormibacterota MAGs.</title>
        <authorList>
            <person name="Montgomery K."/>
        </authorList>
    </citation>
    <scope>NUCLEOTIDE SEQUENCE [LARGE SCALE GENOMIC DNA]</scope>
    <source>
        <strain evidence="4">SC8811_S16_3</strain>
    </source>
</reference>
<evidence type="ECO:0000313" key="5">
    <source>
        <dbReference type="Proteomes" id="UP000620075"/>
    </source>
</evidence>
<dbReference type="CDD" id="cd00298">
    <property type="entry name" value="ACD_sHsps_p23-like"/>
    <property type="match status" value="1"/>
</dbReference>